<reference evidence="1" key="1">
    <citation type="submission" date="2018-05" db="EMBL/GenBank/DDBJ databases">
        <authorList>
            <person name="Lanie J.A."/>
            <person name="Ng W.-L."/>
            <person name="Kazmierczak K.M."/>
            <person name="Andrzejewski T.M."/>
            <person name="Davidsen T.M."/>
            <person name="Wayne K.J."/>
            <person name="Tettelin H."/>
            <person name="Glass J.I."/>
            <person name="Rusch D."/>
            <person name="Podicherti R."/>
            <person name="Tsui H.-C.T."/>
            <person name="Winkler M.E."/>
        </authorList>
    </citation>
    <scope>NUCLEOTIDE SEQUENCE</scope>
</reference>
<feature type="non-terminal residue" evidence="1">
    <location>
        <position position="1"/>
    </location>
</feature>
<dbReference type="InterPro" id="IPR014710">
    <property type="entry name" value="RmlC-like_jellyroll"/>
</dbReference>
<evidence type="ECO:0008006" key="2">
    <source>
        <dbReference type="Google" id="ProtNLM"/>
    </source>
</evidence>
<dbReference type="AlphaFoldDB" id="A0A381W750"/>
<name>A0A381W750_9ZZZZ</name>
<dbReference type="Gene3D" id="2.60.120.10">
    <property type="entry name" value="Jelly Rolls"/>
    <property type="match status" value="1"/>
</dbReference>
<gene>
    <name evidence="1" type="ORF">METZ01_LOCUS100641</name>
</gene>
<dbReference type="InterPro" id="IPR000888">
    <property type="entry name" value="RmlC-like"/>
</dbReference>
<dbReference type="SUPFAM" id="SSF51182">
    <property type="entry name" value="RmlC-like cupins"/>
    <property type="match status" value="1"/>
</dbReference>
<proteinExistence type="predicted"/>
<evidence type="ECO:0000313" key="1">
    <source>
        <dbReference type="EMBL" id="SVA47787.1"/>
    </source>
</evidence>
<protein>
    <recommendedName>
        <fullName evidence="2">dTDP-4-dehydrorhamnose 3,5-epimerase</fullName>
    </recommendedName>
</protein>
<dbReference type="EMBL" id="UINC01010769">
    <property type="protein sequence ID" value="SVA47787.1"/>
    <property type="molecule type" value="Genomic_DNA"/>
</dbReference>
<dbReference type="GO" id="GO:0008830">
    <property type="term" value="F:dTDP-4-dehydrorhamnose 3,5-epimerase activity"/>
    <property type="evidence" value="ECO:0007669"/>
    <property type="project" value="InterPro"/>
</dbReference>
<organism evidence="1">
    <name type="scientific">marine metagenome</name>
    <dbReference type="NCBI Taxonomy" id="408172"/>
    <lineage>
        <taxon>unclassified sequences</taxon>
        <taxon>metagenomes</taxon>
        <taxon>ecological metagenomes</taxon>
    </lineage>
</organism>
<sequence>VLLTDLREITDERGSVLHHLRNDAPDFRTFGEAYFSEILPGATKAWKRHRAQTQNLTVPVGRVRFAIYDDRADSPTSGALYVIELGRPDDYRRLTIPRGLWYGFQCLGDRAALIANVADLAHHPDDGELRDQDHAGIPYTW</sequence>
<dbReference type="Pfam" id="PF00908">
    <property type="entry name" value="dTDP_sugar_isom"/>
    <property type="match status" value="1"/>
</dbReference>
<dbReference type="InterPro" id="IPR011051">
    <property type="entry name" value="RmlC_Cupin_sf"/>
</dbReference>
<accession>A0A381W750</accession>